<dbReference type="InParanoid" id="A0A2T3AQJ3"/>
<dbReference type="RefSeq" id="XP_024716939.1">
    <property type="nucleotide sequence ID" value="XM_024867114.1"/>
</dbReference>
<dbReference type="GeneID" id="36575195"/>
<accession>A0A2T3AQJ3</accession>
<dbReference type="EMBL" id="KZ679018">
    <property type="protein sequence ID" value="PSS08541.1"/>
    <property type="molecule type" value="Genomic_DNA"/>
</dbReference>
<reference evidence="2 3" key="1">
    <citation type="journal article" date="2018" name="New Phytol.">
        <title>Comparative genomics and transcriptomics depict ericoid mycorrhizal fungi as versatile saprotrophs and plant mutualists.</title>
        <authorList>
            <person name="Martino E."/>
            <person name="Morin E."/>
            <person name="Grelet G.A."/>
            <person name="Kuo A."/>
            <person name="Kohler A."/>
            <person name="Daghino S."/>
            <person name="Barry K.W."/>
            <person name="Cichocki N."/>
            <person name="Clum A."/>
            <person name="Dockter R.B."/>
            <person name="Hainaut M."/>
            <person name="Kuo R.C."/>
            <person name="LaButti K."/>
            <person name="Lindahl B.D."/>
            <person name="Lindquist E.A."/>
            <person name="Lipzen A."/>
            <person name="Khouja H.R."/>
            <person name="Magnuson J."/>
            <person name="Murat C."/>
            <person name="Ohm R.A."/>
            <person name="Singer S.W."/>
            <person name="Spatafora J.W."/>
            <person name="Wang M."/>
            <person name="Veneault-Fourrey C."/>
            <person name="Henrissat B."/>
            <person name="Grigoriev I.V."/>
            <person name="Martin F.M."/>
            <person name="Perotto S."/>
        </authorList>
    </citation>
    <scope>NUCLEOTIDE SEQUENCE [LARGE SCALE GENOMIC DNA]</scope>
    <source>
        <strain evidence="2 3">ATCC 22711</strain>
    </source>
</reference>
<dbReference type="Proteomes" id="UP000241818">
    <property type="component" value="Unassembled WGS sequence"/>
</dbReference>
<name>A0A2T3AQJ3_AMORE</name>
<feature type="transmembrane region" description="Helical" evidence="1">
    <location>
        <begin position="32"/>
        <end position="51"/>
    </location>
</feature>
<gene>
    <name evidence="2" type="ORF">M430DRAFT_37375</name>
</gene>
<protein>
    <submittedName>
        <fullName evidence="2">Uncharacterized protein</fullName>
    </submittedName>
</protein>
<keyword evidence="1" id="KW-0472">Membrane</keyword>
<keyword evidence="3" id="KW-1185">Reference proteome</keyword>
<sequence>MSDESLSSLYSGGECGVGQYGDAASRDAEQIAILWDIVAFAWQVGLVGYVLV</sequence>
<dbReference type="AlphaFoldDB" id="A0A2T3AQJ3"/>
<keyword evidence="1" id="KW-1133">Transmembrane helix</keyword>
<organism evidence="2 3">
    <name type="scientific">Amorphotheca resinae ATCC 22711</name>
    <dbReference type="NCBI Taxonomy" id="857342"/>
    <lineage>
        <taxon>Eukaryota</taxon>
        <taxon>Fungi</taxon>
        <taxon>Dikarya</taxon>
        <taxon>Ascomycota</taxon>
        <taxon>Pezizomycotina</taxon>
        <taxon>Leotiomycetes</taxon>
        <taxon>Helotiales</taxon>
        <taxon>Amorphothecaceae</taxon>
        <taxon>Amorphotheca</taxon>
    </lineage>
</organism>
<proteinExistence type="predicted"/>
<evidence type="ECO:0000256" key="1">
    <source>
        <dbReference type="SAM" id="Phobius"/>
    </source>
</evidence>
<keyword evidence="1" id="KW-0812">Transmembrane</keyword>
<evidence type="ECO:0000313" key="2">
    <source>
        <dbReference type="EMBL" id="PSS08541.1"/>
    </source>
</evidence>
<evidence type="ECO:0000313" key="3">
    <source>
        <dbReference type="Proteomes" id="UP000241818"/>
    </source>
</evidence>